<reference evidence="2" key="1">
    <citation type="submission" date="2022-11" db="UniProtKB">
        <authorList>
            <consortium name="WormBaseParasite"/>
        </authorList>
    </citation>
    <scope>IDENTIFICATION</scope>
</reference>
<dbReference type="Proteomes" id="UP000887564">
    <property type="component" value="Unplaced"/>
</dbReference>
<evidence type="ECO:0000313" key="1">
    <source>
        <dbReference type="Proteomes" id="UP000887564"/>
    </source>
</evidence>
<evidence type="ECO:0000313" key="2">
    <source>
        <dbReference type="WBParaSite" id="PEQ_0001231401-mRNA-1"/>
    </source>
</evidence>
<proteinExistence type="predicted"/>
<keyword evidence="1" id="KW-1185">Reference proteome</keyword>
<sequence length="84" mass="8914">MFEAGAFISLVSGTEGDVISEGQAGDTIHLVLAEGTDWHTPIQKLFNKHAGTDWAVLVLELQSGSARFHVLSPHTNATMHGATS</sequence>
<organism evidence="1 2">
    <name type="scientific">Parascaris equorum</name>
    <name type="common">Equine roundworm</name>
    <dbReference type="NCBI Taxonomy" id="6256"/>
    <lineage>
        <taxon>Eukaryota</taxon>
        <taxon>Metazoa</taxon>
        <taxon>Ecdysozoa</taxon>
        <taxon>Nematoda</taxon>
        <taxon>Chromadorea</taxon>
        <taxon>Rhabditida</taxon>
        <taxon>Spirurina</taxon>
        <taxon>Ascaridomorpha</taxon>
        <taxon>Ascaridoidea</taxon>
        <taxon>Ascarididae</taxon>
        <taxon>Parascaris</taxon>
    </lineage>
</organism>
<dbReference type="WBParaSite" id="PEQ_0001231401-mRNA-1">
    <property type="protein sequence ID" value="PEQ_0001231401-mRNA-1"/>
    <property type="gene ID" value="PEQ_0001231401"/>
</dbReference>
<name>A0A914S573_PAREQ</name>
<accession>A0A914S573</accession>
<dbReference type="AlphaFoldDB" id="A0A914S573"/>
<protein>
    <submittedName>
        <fullName evidence="2">Uncharacterized protein</fullName>
    </submittedName>
</protein>